<dbReference type="InterPro" id="IPR003864">
    <property type="entry name" value="CSC1/OSCA1-like_7TM"/>
</dbReference>
<dbReference type="AlphaFoldDB" id="A0A9W8CS16"/>
<keyword evidence="14" id="KW-1185">Reference proteome</keyword>
<dbReference type="InterPro" id="IPR032880">
    <property type="entry name" value="CSC1/OSCA1-like_N"/>
</dbReference>
<feature type="transmembrane region" description="Helical" evidence="9">
    <location>
        <begin position="480"/>
        <end position="502"/>
    </location>
</feature>
<evidence type="ECO:0000256" key="2">
    <source>
        <dbReference type="ARBA" id="ARBA00007779"/>
    </source>
</evidence>
<dbReference type="GO" id="GO:0005227">
    <property type="term" value="F:calcium-activated cation channel activity"/>
    <property type="evidence" value="ECO:0007669"/>
    <property type="project" value="InterPro"/>
</dbReference>
<feature type="coiled-coil region" evidence="7">
    <location>
        <begin position="305"/>
        <end position="332"/>
    </location>
</feature>
<evidence type="ECO:0000259" key="11">
    <source>
        <dbReference type="Pfam" id="PF13967"/>
    </source>
</evidence>
<evidence type="ECO:0008006" key="15">
    <source>
        <dbReference type="Google" id="ProtNLM"/>
    </source>
</evidence>
<feature type="compositionally biased region" description="Low complexity" evidence="8">
    <location>
        <begin position="1070"/>
        <end position="1103"/>
    </location>
</feature>
<evidence type="ECO:0000256" key="5">
    <source>
        <dbReference type="ARBA" id="ARBA00022989"/>
    </source>
</evidence>
<evidence type="ECO:0000259" key="12">
    <source>
        <dbReference type="Pfam" id="PF14703"/>
    </source>
</evidence>
<evidence type="ECO:0000256" key="7">
    <source>
        <dbReference type="SAM" id="Coils"/>
    </source>
</evidence>
<feature type="transmembrane region" description="Helical" evidence="9">
    <location>
        <begin position="122"/>
        <end position="143"/>
    </location>
</feature>
<dbReference type="PANTHER" id="PTHR13018">
    <property type="entry name" value="PROBABLE MEMBRANE PROTEIN DUF221-RELATED"/>
    <property type="match status" value="1"/>
</dbReference>
<keyword evidence="6 9" id="KW-0472">Membrane</keyword>
<dbReference type="Proteomes" id="UP001149813">
    <property type="component" value="Unassembled WGS sequence"/>
</dbReference>
<feature type="domain" description="CSC1/OSCA1-like cytosolic" evidence="12">
    <location>
        <begin position="218"/>
        <end position="373"/>
    </location>
</feature>
<keyword evidence="4 9" id="KW-0812">Transmembrane</keyword>
<dbReference type="Pfam" id="PF02714">
    <property type="entry name" value="RSN1_7TM"/>
    <property type="match status" value="1"/>
</dbReference>
<comment type="caution">
    <text evidence="13">The sequence shown here is derived from an EMBL/GenBank/DDBJ whole genome shotgun (WGS) entry which is preliminary data.</text>
</comment>
<feature type="region of interest" description="Disordered" evidence="8">
    <location>
        <begin position="778"/>
        <end position="807"/>
    </location>
</feature>
<evidence type="ECO:0000259" key="10">
    <source>
        <dbReference type="Pfam" id="PF02714"/>
    </source>
</evidence>
<comment type="similarity">
    <text evidence="2">Belongs to the CSC1 (TC 1.A.17) family.</text>
</comment>
<dbReference type="Pfam" id="PF13967">
    <property type="entry name" value="RSN1_TM"/>
    <property type="match status" value="1"/>
</dbReference>
<evidence type="ECO:0000256" key="9">
    <source>
        <dbReference type="SAM" id="Phobius"/>
    </source>
</evidence>
<sequence>MSAVLRDGSVPDQSTLQNIIAGIFTDDAQTRQQYLSIIGLLYQVGINVGIGAGAFLVFVFLRPKNQRVYGRRYKALQNDERRPPKIGRGLFEWVAPLWRADERYLLDTVDLDSVFFLRFMKLGMWLMGIFGFLGMCIIVPVNFSNGNNENVTGNLKEFALLWITLYHITNLNVFSLHVVAAYVFTAIFFYFIVREYKHYARAKQEYFASPQYLRKLQSRTIMVSRLPLDLQSNNALHSFIASRSSGTMPTQVSIARKIGELQELVDKHEQSVRKLEQVLSKYLAGDYQSKPRPKIKVAGAHVDAIEHYTLEIESLEATINQARHETETFKATSVGFLSYASPQMAHDTLRSLKRVGPAMVSMAPHPKDIIWSNAQMPKSKRISRLWLARLISVVICFIAFWPVAALTFIGSAVNIQILWPSTTDFFTRHNTLTTIWQNTFSPLILAVYYIMMPHIFRAISRYQGISTHTAVERSVLKNMYVFYFLSNLVVFTLIGVIVNAVLDKTSFKDSMSDLAYNFIQSLNQKAQFWTAYVSLKVLNAMLEFAQLISLFLIFIKRYTRNLTPRELRDLTKPPDFDYSPVYSLYLWVFTISMFYSVYSPIALPFAFLDYVLAYWVYKYAIMYVYQTRHDSAGAMWRNVIDRMITSVIIFQVYLICCLKVRIDMFTDHPSDVHRVQPIVYSLIPLPVMTLAFGIYLHQWLNAKVNYMQPSAEIDMMPEMRKLAEEDAKAEDTLGDRFLHPTFSQSLATPMVDRRIKHLLPRVYRGRLSISGAPGTIRRAGAGDGESKFGTSIGNASTVFGSEAPDTDTMMDERDRRDFDGAATPVPVSYSGTGMTMVGGKGLMRSYSVDSNTSHGDTMEMRNMGRQRGDSASSSQADLLGHAQGITSHASDLSDREYGEMMLMRSNSSVNRYGGSMGPHINHGATDFDAVDLYGDAMVSAGTVSDMYMAPYSAAGSAGASGQFQHQHQQQGPTMRPPAGFRQSPAQSQPQTAVNPSISFNLSNPSIEDIQNEPNPGRYANSTYNSRPSPAFAGQQRAQSPPNHQRDPAGMMMGPPRPRNGYNGPAPPGPGAEYQQQRQQQQQQQQQQPQQQPPQSQRSVPRWD</sequence>
<feature type="region of interest" description="Disordered" evidence="8">
    <location>
        <begin position="954"/>
        <end position="1103"/>
    </location>
</feature>
<feature type="transmembrane region" description="Helical" evidence="9">
    <location>
        <begin position="678"/>
        <end position="697"/>
    </location>
</feature>
<keyword evidence="7" id="KW-0175">Coiled coil</keyword>
<accession>A0A9W8CS16</accession>
<feature type="transmembrane region" description="Helical" evidence="9">
    <location>
        <begin position="439"/>
        <end position="459"/>
    </location>
</feature>
<evidence type="ECO:0000256" key="3">
    <source>
        <dbReference type="ARBA" id="ARBA00022448"/>
    </source>
</evidence>
<dbReference type="GO" id="GO:0005886">
    <property type="term" value="C:plasma membrane"/>
    <property type="evidence" value="ECO:0007669"/>
    <property type="project" value="TreeGrafter"/>
</dbReference>
<dbReference type="InterPro" id="IPR027815">
    <property type="entry name" value="CSC1/OSCA1-like_cyt"/>
</dbReference>
<feature type="transmembrane region" description="Helical" evidence="9">
    <location>
        <begin position="386"/>
        <end position="419"/>
    </location>
</feature>
<feature type="domain" description="CSC1/OSCA1-like 7TM region" evidence="10">
    <location>
        <begin position="387"/>
        <end position="656"/>
    </location>
</feature>
<dbReference type="EMBL" id="JANBOJ010000177">
    <property type="protein sequence ID" value="KAJ1721362.1"/>
    <property type="molecule type" value="Genomic_DNA"/>
</dbReference>
<dbReference type="OrthoDB" id="2150324at2759"/>
<comment type="subcellular location">
    <subcellularLocation>
        <location evidence="1">Membrane</location>
        <topology evidence="1">Multi-pass membrane protein</topology>
    </subcellularLocation>
</comment>
<dbReference type="PANTHER" id="PTHR13018:SF149">
    <property type="entry name" value="DOMAIN PROTEIN, PUTATIVE (AFU_ORTHOLOGUE AFUA_3G11660)-RELATED"/>
    <property type="match status" value="1"/>
</dbReference>
<keyword evidence="5 9" id="KW-1133">Transmembrane helix</keyword>
<organism evidence="13 14">
    <name type="scientific">Coemansia erecta</name>
    <dbReference type="NCBI Taxonomy" id="147472"/>
    <lineage>
        <taxon>Eukaryota</taxon>
        <taxon>Fungi</taxon>
        <taxon>Fungi incertae sedis</taxon>
        <taxon>Zoopagomycota</taxon>
        <taxon>Kickxellomycotina</taxon>
        <taxon>Kickxellomycetes</taxon>
        <taxon>Kickxellales</taxon>
        <taxon>Kickxellaceae</taxon>
        <taxon>Coemansia</taxon>
    </lineage>
</organism>
<gene>
    <name evidence="13" type="ORF">LPJ53_004115</name>
</gene>
<feature type="compositionally biased region" description="Polar residues" evidence="8">
    <location>
        <begin position="983"/>
        <end position="1005"/>
    </location>
</feature>
<feature type="transmembrane region" description="Helical" evidence="9">
    <location>
        <begin position="537"/>
        <end position="555"/>
    </location>
</feature>
<feature type="transmembrane region" description="Helical" evidence="9">
    <location>
        <begin position="163"/>
        <end position="193"/>
    </location>
</feature>
<keyword evidence="3" id="KW-0813">Transport</keyword>
<feature type="domain" description="CSC1/OSCA1-like N-terminal transmembrane" evidence="11">
    <location>
        <begin position="40"/>
        <end position="195"/>
    </location>
</feature>
<feature type="region of interest" description="Disordered" evidence="8">
    <location>
        <begin position="849"/>
        <end position="876"/>
    </location>
</feature>
<evidence type="ECO:0000313" key="14">
    <source>
        <dbReference type="Proteomes" id="UP001149813"/>
    </source>
</evidence>
<proteinExistence type="inferred from homology"/>
<evidence type="ECO:0000256" key="1">
    <source>
        <dbReference type="ARBA" id="ARBA00004141"/>
    </source>
</evidence>
<evidence type="ECO:0000313" key="13">
    <source>
        <dbReference type="EMBL" id="KAJ1721362.1"/>
    </source>
</evidence>
<feature type="transmembrane region" description="Helical" evidence="9">
    <location>
        <begin position="40"/>
        <end position="61"/>
    </location>
</feature>
<evidence type="ECO:0000256" key="4">
    <source>
        <dbReference type="ARBA" id="ARBA00022692"/>
    </source>
</evidence>
<dbReference type="Pfam" id="PF14703">
    <property type="entry name" value="PHM7_cyt"/>
    <property type="match status" value="1"/>
</dbReference>
<dbReference type="InterPro" id="IPR045122">
    <property type="entry name" value="Csc1-like"/>
</dbReference>
<name>A0A9W8CS16_9FUNG</name>
<evidence type="ECO:0000256" key="8">
    <source>
        <dbReference type="SAM" id="MobiDB-lite"/>
    </source>
</evidence>
<feature type="compositionally biased region" description="Low complexity" evidence="8">
    <location>
        <begin position="954"/>
        <end position="970"/>
    </location>
</feature>
<reference evidence="13" key="1">
    <citation type="submission" date="2022-07" db="EMBL/GenBank/DDBJ databases">
        <title>Phylogenomic reconstructions and comparative analyses of Kickxellomycotina fungi.</title>
        <authorList>
            <person name="Reynolds N.K."/>
            <person name="Stajich J.E."/>
            <person name="Barry K."/>
            <person name="Grigoriev I.V."/>
            <person name="Crous P."/>
            <person name="Smith M.E."/>
        </authorList>
    </citation>
    <scope>NUCLEOTIDE SEQUENCE</scope>
    <source>
        <strain evidence="13">NBRC 32514</strain>
    </source>
</reference>
<feature type="compositionally biased region" description="Low complexity" evidence="8">
    <location>
        <begin position="1047"/>
        <end position="1063"/>
    </location>
</feature>
<feature type="transmembrane region" description="Helical" evidence="9">
    <location>
        <begin position="643"/>
        <end position="662"/>
    </location>
</feature>
<protein>
    <recommendedName>
        <fullName evidence="15">DUF221-domain-containing protein</fullName>
    </recommendedName>
</protein>
<feature type="compositionally biased region" description="Polar residues" evidence="8">
    <location>
        <begin position="788"/>
        <end position="799"/>
    </location>
</feature>
<evidence type="ECO:0000256" key="6">
    <source>
        <dbReference type="ARBA" id="ARBA00023136"/>
    </source>
</evidence>